<evidence type="ECO:0000313" key="5">
    <source>
        <dbReference type="EMBL" id="GIG94120.1"/>
    </source>
</evidence>
<dbReference type="EC" id="4.2.1.40" evidence="3"/>
<dbReference type="SMART" id="SM00922">
    <property type="entry name" value="MR_MLE"/>
    <property type="match status" value="1"/>
</dbReference>
<evidence type="ECO:0000256" key="2">
    <source>
        <dbReference type="ARBA" id="ARBA00005183"/>
    </source>
</evidence>
<dbReference type="Pfam" id="PF13378">
    <property type="entry name" value="MR_MLE_C"/>
    <property type="match status" value="1"/>
</dbReference>
<dbReference type="Gene3D" id="3.20.20.120">
    <property type="entry name" value="Enolase-like C-terminal domain"/>
    <property type="match status" value="1"/>
</dbReference>
<organism evidence="5 6">
    <name type="scientific">Plantactinospora mayteni</name>
    <dbReference type="NCBI Taxonomy" id="566021"/>
    <lineage>
        <taxon>Bacteria</taxon>
        <taxon>Bacillati</taxon>
        <taxon>Actinomycetota</taxon>
        <taxon>Actinomycetes</taxon>
        <taxon>Micromonosporales</taxon>
        <taxon>Micromonosporaceae</taxon>
        <taxon>Plantactinospora</taxon>
    </lineage>
</organism>
<dbReference type="Pfam" id="PF02746">
    <property type="entry name" value="MR_MLE_N"/>
    <property type="match status" value="1"/>
</dbReference>
<dbReference type="SUPFAM" id="SSF51604">
    <property type="entry name" value="Enolase C-terminal domain-like"/>
    <property type="match status" value="1"/>
</dbReference>
<proteinExistence type="predicted"/>
<keyword evidence="6" id="KW-1185">Reference proteome</keyword>
<name>A0ABQ4EHA3_9ACTN</name>
<dbReference type="Proteomes" id="UP000621500">
    <property type="component" value="Unassembled WGS sequence"/>
</dbReference>
<comment type="caution">
    <text evidence="5">The sequence shown here is derived from an EMBL/GenBank/DDBJ whole genome shotgun (WGS) entry which is preliminary data.</text>
</comment>
<evidence type="ECO:0000313" key="6">
    <source>
        <dbReference type="Proteomes" id="UP000621500"/>
    </source>
</evidence>
<dbReference type="SFLD" id="SFLDG00179">
    <property type="entry name" value="mandelate_racemase"/>
    <property type="match status" value="1"/>
</dbReference>
<dbReference type="InterPro" id="IPR013341">
    <property type="entry name" value="Mandelate_racemase_N_dom"/>
</dbReference>
<evidence type="ECO:0000256" key="3">
    <source>
        <dbReference type="ARBA" id="ARBA00011973"/>
    </source>
</evidence>
<comment type="pathway">
    <text evidence="2">Carbohydrate acid metabolism; D-glucarate degradation; 2,5-dioxopentanoate from D-glucarate: step 1/2.</text>
</comment>
<dbReference type="InterPro" id="IPR036849">
    <property type="entry name" value="Enolase-like_C_sf"/>
</dbReference>
<dbReference type="SFLD" id="SFLDS00001">
    <property type="entry name" value="Enolase"/>
    <property type="match status" value="1"/>
</dbReference>
<dbReference type="EMBL" id="BONX01000003">
    <property type="protein sequence ID" value="GIG94120.1"/>
    <property type="molecule type" value="Genomic_DNA"/>
</dbReference>
<dbReference type="PANTHER" id="PTHR48080">
    <property type="entry name" value="D-GALACTONATE DEHYDRATASE-RELATED"/>
    <property type="match status" value="1"/>
</dbReference>
<evidence type="ECO:0000256" key="1">
    <source>
        <dbReference type="ARBA" id="ARBA00001426"/>
    </source>
</evidence>
<sequence length="395" mass="43568">MLMGDDLRIRRVVTHELQWTMPDLGRDETGFNPVYQPGAQARNTGYVITIETDAGITGEYAWSQGGKGVSSTQVAMVARYLIGRNALDRELIWNDLKRALRKNDRFGISPIDIALWDIAGKRFGAPIHALLGTYRRRLPAYASTYFGDENGGLDSPQAFAEFAVRCREMGYPAFKIHGWSGGNIAREVATVLATRAAVGPEMDLMLDPACEYQTFAEALKVGRACDEANYLWYEDPYRDGGVSAFAHRKLRQLIRTPLLLGEHVRGLEAHVDQIVADGTDFVRADPDYDGGITGVMKIAHAAEGFGLDCEIHASGPAQRHCMAAIRNTNYYELALIAPGLDPKSRHYRVYADGYADDLDSIDSDGCLTVPDGPGLGVTLDWDWIRSRQTGSAVFE</sequence>
<protein>
    <recommendedName>
        <fullName evidence="3">glucarate dehydratase</fullName>
        <ecNumber evidence="3">4.2.1.40</ecNumber>
    </recommendedName>
</protein>
<dbReference type="InterPro" id="IPR034593">
    <property type="entry name" value="DgoD-like"/>
</dbReference>
<dbReference type="Gene3D" id="3.30.390.10">
    <property type="entry name" value="Enolase-like, N-terminal domain"/>
    <property type="match status" value="1"/>
</dbReference>
<gene>
    <name evidence="5" type="ORF">Pma05_06930</name>
</gene>
<reference evidence="5 6" key="1">
    <citation type="submission" date="2021-01" db="EMBL/GenBank/DDBJ databases">
        <title>Whole genome shotgun sequence of Plantactinospora mayteni NBRC 109088.</title>
        <authorList>
            <person name="Komaki H."/>
            <person name="Tamura T."/>
        </authorList>
    </citation>
    <scope>NUCLEOTIDE SEQUENCE [LARGE SCALE GENOMIC DNA]</scope>
    <source>
        <strain evidence="5 6">NBRC 109088</strain>
    </source>
</reference>
<dbReference type="SUPFAM" id="SSF54826">
    <property type="entry name" value="Enolase N-terminal domain-like"/>
    <property type="match status" value="1"/>
</dbReference>
<dbReference type="InterPro" id="IPR013342">
    <property type="entry name" value="Mandelate_racemase_C"/>
</dbReference>
<dbReference type="PANTHER" id="PTHR48080:SF4">
    <property type="entry name" value="GLUCARATE DEHYDRATASE"/>
    <property type="match status" value="1"/>
</dbReference>
<comment type="catalytic activity">
    <reaction evidence="1">
        <text>D-glucarate = 5-dehydro-4-deoxy-D-glucarate + H2O</text>
        <dbReference type="Rhea" id="RHEA:14573"/>
        <dbReference type="ChEBI" id="CHEBI:15377"/>
        <dbReference type="ChEBI" id="CHEBI:30612"/>
        <dbReference type="ChEBI" id="CHEBI:42819"/>
        <dbReference type="EC" id="4.2.1.40"/>
    </reaction>
</comment>
<feature type="domain" description="Mandelate racemase/muconate lactonizing enzyme C-terminal" evidence="4">
    <location>
        <begin position="156"/>
        <end position="257"/>
    </location>
</feature>
<evidence type="ECO:0000259" key="4">
    <source>
        <dbReference type="SMART" id="SM00922"/>
    </source>
</evidence>
<accession>A0ABQ4EHA3</accession>
<dbReference type="InterPro" id="IPR029017">
    <property type="entry name" value="Enolase-like_N"/>
</dbReference>
<dbReference type="InterPro" id="IPR029065">
    <property type="entry name" value="Enolase_C-like"/>
</dbReference>